<dbReference type="AlphaFoldDB" id="A0AAW5R7Q2"/>
<sequence>MVNKEKNLNVESDRNLIKLGRSIFIVDITDKDCLEIIDDISEDKFPNLILLIKKNSHRYKHIDIGSYCFESRTRRKTTEVETKVDIKSINISRIKGLKEFLLSTIDRHKNNTSLIADLMNLGNVIEYLNANFKKSNFEDINTCKYIYIEFTKFIINRINVGIANARGYQLQHSCALFLSHTCGISIFELEKIATKLMDRDIYRPFYHDGREEEISTYVSKNIVLFESISKKLMNNEDLPFIVDFKKINDCLVFDTSIDSTLDNKDKYKTLFDENHNLKSLESIGAMIKVENPNQILTHNSLYNAGRRKWSFIRKINNEKLYESKFKLRLASIAIFAFSQAFVAATSCNSSTLIKLRDNGKILSGQEKGKRLYAVKARANYKEQSISFGLKFQQYFKLYLQFIDFLKRDLNQYFDETTLHKLFFVIVQTDEIRIRPFDEVYIYGYYKILSRLYGTRSVVNTELRNNVGNFFSANTNDSSLVAKKLGNSKPIAIKNYIDVSFAVMAEEVSNFLNKVQEKAIHKGRIYADNIAVNINEKEIAKNAIGYCKNIKPTLKNGFNSDSIQPNCANSESCLFCDNYTIFTDESDLRRLLSFKMIISQLNEIENEVIQIKYRIDEIINLIVSKYPETEKMIKNLIIETEEGILDEFWNNHLNMLVDLGVL</sequence>
<dbReference type="Proteomes" id="UP001208534">
    <property type="component" value="Unassembled WGS sequence"/>
</dbReference>
<evidence type="ECO:0008006" key="3">
    <source>
        <dbReference type="Google" id="ProtNLM"/>
    </source>
</evidence>
<evidence type="ECO:0000313" key="2">
    <source>
        <dbReference type="Proteomes" id="UP001208534"/>
    </source>
</evidence>
<proteinExistence type="predicted"/>
<comment type="caution">
    <text evidence="1">The sequence shown here is derived from an EMBL/GenBank/DDBJ whole genome shotgun (WGS) entry which is preliminary data.</text>
</comment>
<dbReference type="RefSeq" id="WP_262578884.1">
    <property type="nucleotide sequence ID" value="NZ_JAHPRE010000022.1"/>
</dbReference>
<evidence type="ECO:0000313" key="1">
    <source>
        <dbReference type="EMBL" id="MCU4396679.1"/>
    </source>
</evidence>
<gene>
    <name evidence="1" type="ORF">KTH64_06795</name>
</gene>
<organism evidence="1 2">
    <name type="scientific">Acinetobacter junii</name>
    <dbReference type="NCBI Taxonomy" id="40215"/>
    <lineage>
        <taxon>Bacteria</taxon>
        <taxon>Pseudomonadati</taxon>
        <taxon>Pseudomonadota</taxon>
        <taxon>Gammaproteobacteria</taxon>
        <taxon>Moraxellales</taxon>
        <taxon>Moraxellaceae</taxon>
        <taxon>Acinetobacter</taxon>
    </lineage>
</organism>
<name>A0AAW5R7Q2_ACIJU</name>
<protein>
    <recommendedName>
        <fullName evidence="3">Site-specific integrase</fullName>
    </recommendedName>
</protein>
<dbReference type="EMBL" id="JAHPRE010000022">
    <property type="protein sequence ID" value="MCU4396679.1"/>
    <property type="molecule type" value="Genomic_DNA"/>
</dbReference>
<accession>A0AAW5R7Q2</accession>
<reference evidence="1" key="1">
    <citation type="submission" date="2021-06" db="EMBL/GenBank/DDBJ databases">
        <title>Propagation of a rapidly emergent carbapenem-resistant Acinetobacter baumannii lineage by various extra-hospital transmission networks.</title>
        <authorList>
            <person name="Calix J."/>
        </authorList>
    </citation>
    <scope>NUCLEOTIDE SEQUENCE</scope>
    <source>
        <strain evidence="1">WU_MDCI_Aw63</strain>
    </source>
</reference>